<proteinExistence type="inferred from homology"/>
<keyword evidence="9" id="KW-1185">Reference proteome</keyword>
<keyword evidence="8" id="KW-0560">Oxidoreductase</keyword>
<feature type="transmembrane region" description="Helical" evidence="7">
    <location>
        <begin position="163"/>
        <end position="182"/>
    </location>
</feature>
<comment type="subcellular location">
    <subcellularLocation>
        <location evidence="1">Cell membrane</location>
        <topology evidence="1">Multi-pass membrane protein</topology>
    </subcellularLocation>
</comment>
<evidence type="ECO:0000256" key="6">
    <source>
        <dbReference type="ARBA" id="ARBA00023136"/>
    </source>
</evidence>
<feature type="transmembrane region" description="Helical" evidence="7">
    <location>
        <begin position="6"/>
        <end position="36"/>
    </location>
</feature>
<organism evidence="8 9">
    <name type="scientific">Alicyclobacillus dauci</name>
    <dbReference type="NCBI Taxonomy" id="1475485"/>
    <lineage>
        <taxon>Bacteria</taxon>
        <taxon>Bacillati</taxon>
        <taxon>Bacillota</taxon>
        <taxon>Bacilli</taxon>
        <taxon>Bacillales</taxon>
        <taxon>Alicyclobacillaceae</taxon>
        <taxon>Alicyclobacillus</taxon>
    </lineage>
</organism>
<keyword evidence="5 7" id="KW-1133">Transmembrane helix</keyword>
<evidence type="ECO:0000256" key="2">
    <source>
        <dbReference type="ARBA" id="ARBA00007543"/>
    </source>
</evidence>
<sequence length="341" mass="37744">MSAALWGITLLWAIVYIYGIAGSVDFGAGFWSMVFYRDRDVRASTIANRYLSPLWEVTNVFLVLFDVALVGLFPTAVLVLGNILLVPGGLILIFLTIRTVFMVYAHTIDEYQRPLRIVSGVTGLVIPALIMTIFPISEGGNFLVNVGGRLTLSPSLFLQTPALYFYILLGISSELFLSALILGDYALVGKDATAYRVYRKHALWLGPLNMAVALLTALSIARPAAWLERNMVAHWPWFVASGCLFIIGYALMVTSGTDLNRRFRWASVAIVAQYGCAMMGYGLAHLPYLVYPAVTINESFTNSAMFRAVIVVLILGLAVLFPGFVWFWRVFLANRPYATKP</sequence>
<keyword evidence="4 7" id="KW-0812">Transmembrane</keyword>
<evidence type="ECO:0000313" key="8">
    <source>
        <dbReference type="EMBL" id="WAH37571.1"/>
    </source>
</evidence>
<feature type="transmembrane region" description="Helical" evidence="7">
    <location>
        <begin position="265"/>
        <end position="284"/>
    </location>
</feature>
<feature type="transmembrane region" description="Helical" evidence="7">
    <location>
        <begin position="57"/>
        <end position="77"/>
    </location>
</feature>
<evidence type="ECO:0000256" key="3">
    <source>
        <dbReference type="ARBA" id="ARBA00022475"/>
    </source>
</evidence>
<feature type="transmembrane region" description="Helical" evidence="7">
    <location>
        <begin position="304"/>
        <end position="328"/>
    </location>
</feature>
<dbReference type="EC" id="1.10.3.-" evidence="8"/>
<keyword evidence="6 7" id="KW-0472">Membrane</keyword>
<evidence type="ECO:0000256" key="1">
    <source>
        <dbReference type="ARBA" id="ARBA00004651"/>
    </source>
</evidence>
<dbReference type="Pfam" id="PF02322">
    <property type="entry name" value="Cyt_bd_oxida_II"/>
    <property type="match status" value="1"/>
</dbReference>
<accession>A0ABY6Z5V3</accession>
<keyword evidence="3" id="KW-1003">Cell membrane</keyword>
<dbReference type="InterPro" id="IPR003317">
    <property type="entry name" value="Cyt-d_oxidase_su2"/>
</dbReference>
<comment type="similarity">
    <text evidence="2">Belongs to the cytochrome ubiquinol oxidase subunit 2 family.</text>
</comment>
<evidence type="ECO:0000256" key="7">
    <source>
        <dbReference type="SAM" id="Phobius"/>
    </source>
</evidence>
<dbReference type="RefSeq" id="WP_268045073.1">
    <property type="nucleotide sequence ID" value="NZ_CP104064.1"/>
</dbReference>
<reference evidence="8" key="1">
    <citation type="submission" date="2022-08" db="EMBL/GenBank/DDBJ databases">
        <title>Alicyclobacillus dauci DSM2870, complete genome.</title>
        <authorList>
            <person name="Wang Q."/>
            <person name="Cai R."/>
            <person name="Wang Z."/>
        </authorList>
    </citation>
    <scope>NUCLEOTIDE SEQUENCE</scope>
    <source>
        <strain evidence="8">DSM 28700</strain>
    </source>
</reference>
<evidence type="ECO:0000313" key="9">
    <source>
        <dbReference type="Proteomes" id="UP001164803"/>
    </source>
</evidence>
<dbReference type="Proteomes" id="UP001164803">
    <property type="component" value="Chromosome"/>
</dbReference>
<name>A0ABY6Z5V3_9BACL</name>
<dbReference type="GO" id="GO:0016491">
    <property type="term" value="F:oxidoreductase activity"/>
    <property type="evidence" value="ECO:0007669"/>
    <property type="project" value="UniProtKB-KW"/>
</dbReference>
<feature type="transmembrane region" description="Helical" evidence="7">
    <location>
        <begin position="83"/>
        <end position="105"/>
    </location>
</feature>
<gene>
    <name evidence="8" type="ORF">NZD86_03305</name>
</gene>
<feature type="transmembrane region" description="Helical" evidence="7">
    <location>
        <begin position="117"/>
        <end position="136"/>
    </location>
</feature>
<dbReference type="EMBL" id="CP104064">
    <property type="protein sequence ID" value="WAH37571.1"/>
    <property type="molecule type" value="Genomic_DNA"/>
</dbReference>
<evidence type="ECO:0000256" key="4">
    <source>
        <dbReference type="ARBA" id="ARBA00022692"/>
    </source>
</evidence>
<feature type="transmembrane region" description="Helical" evidence="7">
    <location>
        <begin position="233"/>
        <end position="253"/>
    </location>
</feature>
<evidence type="ECO:0000256" key="5">
    <source>
        <dbReference type="ARBA" id="ARBA00022989"/>
    </source>
</evidence>
<protein>
    <submittedName>
        <fullName evidence="8">Cytochrome d ubiquinol oxidase subunit II</fullName>
        <ecNumber evidence="8">1.10.3.-</ecNumber>
    </submittedName>
</protein>
<feature type="transmembrane region" description="Helical" evidence="7">
    <location>
        <begin position="202"/>
        <end position="221"/>
    </location>
</feature>